<keyword evidence="2" id="KW-0143">Chaperone</keyword>
<dbReference type="InterPro" id="IPR002777">
    <property type="entry name" value="PFD_beta-like"/>
</dbReference>
<gene>
    <name evidence="4" type="ORF">T551_02918</name>
</gene>
<evidence type="ECO:0000313" key="4">
    <source>
        <dbReference type="EMBL" id="KTW27951.1"/>
    </source>
</evidence>
<dbReference type="GO" id="GO:0006457">
    <property type="term" value="P:protein folding"/>
    <property type="evidence" value="ECO:0007669"/>
    <property type="project" value="InterPro"/>
</dbReference>
<keyword evidence="5" id="KW-1185">Reference proteome</keyword>
<dbReference type="SUPFAM" id="SSF46579">
    <property type="entry name" value="Prefoldin"/>
    <property type="match status" value="1"/>
</dbReference>
<dbReference type="Proteomes" id="UP000053447">
    <property type="component" value="Unassembled WGS sequence"/>
</dbReference>
<dbReference type="EMBL" id="LFWA01000013">
    <property type="protein sequence ID" value="KTW27951.1"/>
    <property type="molecule type" value="Genomic_DNA"/>
</dbReference>
<dbReference type="GO" id="GO:0051087">
    <property type="term" value="F:protein-folding chaperone binding"/>
    <property type="evidence" value="ECO:0007669"/>
    <property type="project" value="TreeGrafter"/>
</dbReference>
<name>A0A0W4ZHW1_PNEJ7</name>
<feature type="coiled-coil region" evidence="3">
    <location>
        <begin position="71"/>
        <end position="112"/>
    </location>
</feature>
<dbReference type="RefSeq" id="XP_018228722.1">
    <property type="nucleotide sequence ID" value="XM_018375181.1"/>
</dbReference>
<evidence type="ECO:0000256" key="2">
    <source>
        <dbReference type="ARBA" id="ARBA00023186"/>
    </source>
</evidence>
<dbReference type="GeneID" id="28941436"/>
<accession>A0A0W4ZHW1</accession>
<dbReference type="GO" id="GO:0051082">
    <property type="term" value="F:unfolded protein binding"/>
    <property type="evidence" value="ECO:0007669"/>
    <property type="project" value="InterPro"/>
</dbReference>
<dbReference type="Gene3D" id="1.10.287.370">
    <property type="match status" value="1"/>
</dbReference>
<evidence type="ECO:0008006" key="6">
    <source>
        <dbReference type="Google" id="ProtNLM"/>
    </source>
</evidence>
<evidence type="ECO:0000256" key="3">
    <source>
        <dbReference type="SAM" id="Coils"/>
    </source>
</evidence>
<dbReference type="GO" id="GO:0005737">
    <property type="term" value="C:cytoplasm"/>
    <property type="evidence" value="ECO:0007669"/>
    <property type="project" value="TreeGrafter"/>
</dbReference>
<sequence>MTFQSKLETISKDYQKTQDELFKILEAQQKLNSQFQENKLVQKEFSILENEAIIYKLTGPILVKQEKSEAILNVKKRLEYIETEMGRLEDQIKKHNETLEEQKLNILKLKTQIKENSK</sequence>
<dbReference type="VEuPathDB" id="FungiDB:T551_02918"/>
<organism evidence="4 5">
    <name type="scientific">Pneumocystis jirovecii (strain RU7)</name>
    <name type="common">Human pneumocystis pneumonia agent</name>
    <dbReference type="NCBI Taxonomy" id="1408657"/>
    <lineage>
        <taxon>Eukaryota</taxon>
        <taxon>Fungi</taxon>
        <taxon>Dikarya</taxon>
        <taxon>Ascomycota</taxon>
        <taxon>Taphrinomycotina</taxon>
        <taxon>Pneumocystomycetes</taxon>
        <taxon>Pneumocystaceae</taxon>
        <taxon>Pneumocystis</taxon>
    </lineage>
</organism>
<comment type="caution">
    <text evidence="4">The sequence shown here is derived from an EMBL/GenBank/DDBJ whole genome shotgun (WGS) entry which is preliminary data.</text>
</comment>
<dbReference type="Pfam" id="PF01920">
    <property type="entry name" value="Prefoldin_2"/>
    <property type="match status" value="1"/>
</dbReference>
<comment type="similarity">
    <text evidence="1">Belongs to the prefoldin subunit beta family.</text>
</comment>
<dbReference type="eggNOG" id="KOG3478">
    <property type="taxonomic scope" value="Eukaryota"/>
</dbReference>
<dbReference type="PANTHER" id="PTHR21431">
    <property type="entry name" value="PREFOLDIN SUBUNIT 6"/>
    <property type="match status" value="1"/>
</dbReference>
<dbReference type="AlphaFoldDB" id="A0A0W4ZHW1"/>
<protein>
    <recommendedName>
        <fullName evidence="6">Prefoldin subunit 6</fullName>
    </recommendedName>
</protein>
<evidence type="ECO:0000256" key="1">
    <source>
        <dbReference type="ARBA" id="ARBA00008045"/>
    </source>
</evidence>
<keyword evidence="3" id="KW-0175">Coiled coil</keyword>
<dbReference type="CDD" id="cd23161">
    <property type="entry name" value="Prefoldin_6"/>
    <property type="match status" value="1"/>
</dbReference>
<dbReference type="STRING" id="1408657.A0A0W4ZHW1"/>
<evidence type="ECO:0000313" key="5">
    <source>
        <dbReference type="Proteomes" id="UP000053447"/>
    </source>
</evidence>
<dbReference type="GO" id="GO:0016272">
    <property type="term" value="C:prefoldin complex"/>
    <property type="evidence" value="ECO:0007669"/>
    <property type="project" value="InterPro"/>
</dbReference>
<reference evidence="5" key="1">
    <citation type="journal article" date="2016" name="Nat. Commun.">
        <title>Genome analysis of three Pneumocystis species reveals adaptation mechanisms to life exclusively in mammalian hosts.</title>
        <authorList>
            <person name="Ma L."/>
            <person name="Chen Z."/>
            <person name="Huang D.W."/>
            <person name="Kutty G."/>
            <person name="Ishihara M."/>
            <person name="Wang H."/>
            <person name="Abouelleil A."/>
            <person name="Bishop L."/>
            <person name="Davey E."/>
            <person name="Deng R."/>
            <person name="Deng X."/>
            <person name="Fan L."/>
            <person name="Fantoni G."/>
            <person name="Fitzgerald M."/>
            <person name="Gogineni E."/>
            <person name="Goldberg J.M."/>
            <person name="Handley G."/>
            <person name="Hu X."/>
            <person name="Huber C."/>
            <person name="Jiao X."/>
            <person name="Jones K."/>
            <person name="Levin J.Z."/>
            <person name="Liu Y."/>
            <person name="Macdonald P."/>
            <person name="Melnikov A."/>
            <person name="Raley C."/>
            <person name="Sassi M."/>
            <person name="Sherman B.T."/>
            <person name="Song X."/>
            <person name="Sykes S."/>
            <person name="Tran B."/>
            <person name="Walsh L."/>
            <person name="Xia Y."/>
            <person name="Yang J."/>
            <person name="Young S."/>
            <person name="Zeng Q."/>
            <person name="Zheng X."/>
            <person name="Stephens R."/>
            <person name="Nusbaum C."/>
            <person name="Birren B.W."/>
            <person name="Azadi P."/>
            <person name="Lempicki R.A."/>
            <person name="Cuomo C.A."/>
            <person name="Kovacs J.A."/>
        </authorList>
    </citation>
    <scope>NUCLEOTIDE SEQUENCE [LARGE SCALE GENOMIC DNA]</scope>
    <source>
        <strain evidence="5">RU7</strain>
    </source>
</reference>
<dbReference type="PANTHER" id="PTHR21431:SF0">
    <property type="entry name" value="PREFOLDIN SUBUNIT 6"/>
    <property type="match status" value="1"/>
</dbReference>
<dbReference type="InterPro" id="IPR009053">
    <property type="entry name" value="Prefoldin"/>
</dbReference>
<dbReference type="GO" id="GO:0051131">
    <property type="term" value="P:chaperone-mediated protein complex assembly"/>
    <property type="evidence" value="ECO:0007669"/>
    <property type="project" value="TreeGrafter"/>
</dbReference>
<dbReference type="FunFam" id="1.10.287.370:FF:000003">
    <property type="entry name" value="Prefoldin subunit 6"/>
    <property type="match status" value="1"/>
</dbReference>
<dbReference type="OrthoDB" id="248120at2759"/>
<proteinExistence type="inferred from homology"/>